<dbReference type="InterPro" id="IPR007513">
    <property type="entry name" value="SERF-like_N"/>
</dbReference>
<feature type="domain" description="Small EDRK-rich factor-like N-terminal" evidence="2">
    <location>
        <begin position="1"/>
        <end position="42"/>
    </location>
</feature>
<feature type="compositionally biased region" description="Basic and acidic residues" evidence="1">
    <location>
        <begin position="1"/>
        <end position="23"/>
    </location>
</feature>
<keyword evidence="4" id="KW-1185">Reference proteome</keyword>
<dbReference type="AlphaFoldDB" id="T1KVF9"/>
<evidence type="ECO:0000256" key="1">
    <source>
        <dbReference type="SAM" id="MobiDB-lite"/>
    </source>
</evidence>
<organism evidence="3 4">
    <name type="scientific">Tetranychus urticae</name>
    <name type="common">Two-spotted spider mite</name>
    <dbReference type="NCBI Taxonomy" id="32264"/>
    <lineage>
        <taxon>Eukaryota</taxon>
        <taxon>Metazoa</taxon>
        <taxon>Ecdysozoa</taxon>
        <taxon>Arthropoda</taxon>
        <taxon>Chelicerata</taxon>
        <taxon>Arachnida</taxon>
        <taxon>Acari</taxon>
        <taxon>Acariformes</taxon>
        <taxon>Trombidiformes</taxon>
        <taxon>Prostigmata</taxon>
        <taxon>Eleutherengona</taxon>
        <taxon>Raphignathae</taxon>
        <taxon>Tetranychoidea</taxon>
        <taxon>Tetranychidae</taxon>
        <taxon>Tetranychus</taxon>
    </lineage>
</organism>
<reference evidence="3" key="2">
    <citation type="submission" date="2015-06" db="UniProtKB">
        <authorList>
            <consortium name="EnsemblMetazoa"/>
        </authorList>
    </citation>
    <scope>IDENTIFICATION</scope>
</reference>
<reference evidence="4" key="1">
    <citation type="submission" date="2011-08" db="EMBL/GenBank/DDBJ databases">
        <authorList>
            <person name="Rombauts S."/>
        </authorList>
    </citation>
    <scope>NUCLEOTIDE SEQUENCE</scope>
    <source>
        <strain evidence="4">London</strain>
    </source>
</reference>
<dbReference type="Pfam" id="PF04419">
    <property type="entry name" value="SERF-like_N"/>
    <property type="match status" value="1"/>
</dbReference>
<dbReference type="Proteomes" id="UP000015104">
    <property type="component" value="Unassembled WGS sequence"/>
</dbReference>
<dbReference type="EnsemblMetazoa" id="tetur23g00490.1">
    <property type="protein sequence ID" value="tetur23g00490.1"/>
    <property type="gene ID" value="tetur23g00490"/>
</dbReference>
<feature type="region of interest" description="Disordered" evidence="1">
    <location>
        <begin position="1"/>
        <end position="41"/>
    </location>
</feature>
<sequence length="67" mass="7516">MARGNQRELARQKNLKKQAELKKNSGANAKDGNKGLSLEERKFRDAEMMRLKQLKSMEKKGLAGQAG</sequence>
<dbReference type="eggNOG" id="KOG4488">
    <property type="taxonomic scope" value="Eukaryota"/>
</dbReference>
<dbReference type="HOGENOM" id="CLU_165034_1_2_1"/>
<evidence type="ECO:0000313" key="4">
    <source>
        <dbReference type="Proteomes" id="UP000015104"/>
    </source>
</evidence>
<name>T1KVF9_TETUR</name>
<accession>T1KVF9</accession>
<protein>
    <recommendedName>
        <fullName evidence="2">Small EDRK-rich factor-like N-terminal domain-containing protein</fullName>
    </recommendedName>
</protein>
<feature type="compositionally biased region" description="Basic and acidic residues" evidence="1">
    <location>
        <begin position="31"/>
        <end position="41"/>
    </location>
</feature>
<proteinExistence type="predicted"/>
<evidence type="ECO:0000313" key="3">
    <source>
        <dbReference type="EnsemblMetazoa" id="tetur23g00490.1"/>
    </source>
</evidence>
<evidence type="ECO:0000259" key="2">
    <source>
        <dbReference type="Pfam" id="PF04419"/>
    </source>
</evidence>
<dbReference type="EMBL" id="CAEY01000613">
    <property type="status" value="NOT_ANNOTATED_CDS"/>
    <property type="molecule type" value="Genomic_DNA"/>
</dbReference>